<name>A0A8X7R9F4_BRACI</name>
<protein>
    <submittedName>
        <fullName evidence="1">Uncharacterized protein</fullName>
    </submittedName>
</protein>
<sequence length="361" mass="40511">MNSDLPTLFVGGRVRPCHLFADPFSSPIASFGTASETGSEAIPMEPLKQHKRFTLDDGPRSEIREGGLKAIRKKYGIHYSVHMRSPSEFERAPDVGPGEIAIYEAYLVAGFRGIVPSLVAEVSSFFGFCPSQLTPLFWKILMSIQVLGELHGLETGIHEVLYSYRFAPWRIVPGFYHLQPRDGAPLVEEPRRDVSRPVSFLDEVVAKKMLMIPRRFRGCILPLVKSHLLFFRGRPFYAPPPHLTKMAPLGMGVGPFPPGNIIGEAPRAGIQQSLLNELFSLRNRVSDMAAQRDLLIQQVRASSRWELMKEWLERRTKHWDPSEEYSQNLFWSIEPTCLADASLRVGPASATESRVSAGPPF</sequence>
<accession>A0A8X7R9F4</accession>
<dbReference type="Proteomes" id="UP000886595">
    <property type="component" value="Unassembled WGS sequence"/>
</dbReference>
<gene>
    <name evidence="1" type="ORF">Bca52824_054822</name>
</gene>
<evidence type="ECO:0000313" key="2">
    <source>
        <dbReference type="Proteomes" id="UP000886595"/>
    </source>
</evidence>
<dbReference type="OrthoDB" id="1750920at2759"/>
<comment type="caution">
    <text evidence="1">The sequence shown here is derived from an EMBL/GenBank/DDBJ whole genome shotgun (WGS) entry which is preliminary data.</text>
</comment>
<dbReference type="EMBL" id="JAAMPC010000011">
    <property type="protein sequence ID" value="KAG2283602.1"/>
    <property type="molecule type" value="Genomic_DNA"/>
</dbReference>
<organism evidence="1 2">
    <name type="scientific">Brassica carinata</name>
    <name type="common">Ethiopian mustard</name>
    <name type="synonym">Abyssinian cabbage</name>
    <dbReference type="NCBI Taxonomy" id="52824"/>
    <lineage>
        <taxon>Eukaryota</taxon>
        <taxon>Viridiplantae</taxon>
        <taxon>Streptophyta</taxon>
        <taxon>Embryophyta</taxon>
        <taxon>Tracheophyta</taxon>
        <taxon>Spermatophyta</taxon>
        <taxon>Magnoliopsida</taxon>
        <taxon>eudicotyledons</taxon>
        <taxon>Gunneridae</taxon>
        <taxon>Pentapetalae</taxon>
        <taxon>rosids</taxon>
        <taxon>malvids</taxon>
        <taxon>Brassicales</taxon>
        <taxon>Brassicaceae</taxon>
        <taxon>Brassiceae</taxon>
        <taxon>Brassica</taxon>
    </lineage>
</organism>
<evidence type="ECO:0000313" key="1">
    <source>
        <dbReference type="EMBL" id="KAG2283602.1"/>
    </source>
</evidence>
<proteinExistence type="predicted"/>
<dbReference type="PANTHER" id="PTHR31099:SF24">
    <property type="entry name" value="AMINOTRANSFERASE-LIKE PLANT MOBILE DOMAIN-CONTAINING PROTEIN"/>
    <property type="match status" value="1"/>
</dbReference>
<reference evidence="1 2" key="1">
    <citation type="submission" date="2020-02" db="EMBL/GenBank/DDBJ databases">
        <authorList>
            <person name="Ma Q."/>
            <person name="Huang Y."/>
            <person name="Song X."/>
            <person name="Pei D."/>
        </authorList>
    </citation>
    <scope>NUCLEOTIDE SEQUENCE [LARGE SCALE GENOMIC DNA]</scope>
    <source>
        <strain evidence="1">Sxm20200214</strain>
        <tissue evidence="1">Leaf</tissue>
    </source>
</reference>
<keyword evidence="2" id="KW-1185">Reference proteome</keyword>
<dbReference type="PANTHER" id="PTHR31099">
    <property type="entry name" value="OS06G0165300 PROTEIN"/>
    <property type="match status" value="1"/>
</dbReference>
<dbReference type="AlphaFoldDB" id="A0A8X7R9F4"/>